<evidence type="ECO:0000313" key="2">
    <source>
        <dbReference type="Proteomes" id="UP000012985"/>
    </source>
</evidence>
<dbReference type="OrthoDB" id="17335at10239"/>
<name>M9PJZ6_9CAUD</name>
<evidence type="ECO:0000313" key="1">
    <source>
        <dbReference type="EMBL" id="AGC31509.1"/>
    </source>
</evidence>
<accession>M9PJZ6</accession>
<protein>
    <submittedName>
        <fullName evidence="1">Uncharacterized protein</fullName>
    </submittedName>
</protein>
<reference evidence="1" key="1">
    <citation type="submission" date="2013-08" db="EMBL/GenBank/DDBJ databases">
        <title>Complete Genome Sequence of Bacteriophage EC1-UPM that Specifically Infects E. coli O78:K80.</title>
        <authorList>
            <person name="Sieo C.C."/>
            <person name="Tang G.H.S."/>
            <person name="Lau G.L."/>
            <person name="Abdul R.O."/>
            <person name="Ho Y.W."/>
        </authorList>
    </citation>
    <scope>NUCLEOTIDE SEQUENCE [LARGE SCALE GENOMIC DNA]</scope>
</reference>
<dbReference type="GeneID" id="40074050"/>
<proteinExistence type="predicted"/>
<dbReference type="KEGG" id="vg:40074050"/>
<sequence>MKLTKIGYAGGPNPTKHTTLQDLVPGRLTTIILVPDEQTLHEVKGLALILGKKVIVKLQEPGKELPWPSSMYSSWHVNTDKYTLTFTTSDSFQSPHLVYAPSYLSAYK</sequence>
<keyword evidence="2" id="KW-1185">Reference proteome</keyword>
<organism evidence="1 2">
    <name type="scientific">Escherichia phage EC1-UPM</name>
    <dbReference type="NCBI Taxonomy" id="1258572"/>
    <lineage>
        <taxon>Viruses</taxon>
        <taxon>Duplodnaviria</taxon>
        <taxon>Heunggongvirae</taxon>
        <taxon>Uroviricota</taxon>
        <taxon>Caudoviricetes</taxon>
        <taxon>Schitoviridae</taxon>
        <taxon>Enquatrovirinae</taxon>
        <taxon>Gamaleyavirus</taxon>
        <taxon>Gamaleyavirus EC1UPM</taxon>
    </lineage>
</organism>
<dbReference type="Proteomes" id="UP000012985">
    <property type="component" value="Segment"/>
</dbReference>
<dbReference type="RefSeq" id="YP_009598354.1">
    <property type="nucleotide sequence ID" value="NC_041906.1"/>
</dbReference>
<dbReference type="EMBL" id="KC206276">
    <property type="protein sequence ID" value="AGC31509.1"/>
    <property type="molecule type" value="Genomic_DNA"/>
</dbReference>